<dbReference type="Proteomes" id="UP000807025">
    <property type="component" value="Unassembled WGS sequence"/>
</dbReference>
<dbReference type="AlphaFoldDB" id="A0A9P6D5N2"/>
<dbReference type="EMBL" id="MU154608">
    <property type="protein sequence ID" value="KAF9492052.1"/>
    <property type="molecule type" value="Genomic_DNA"/>
</dbReference>
<reference evidence="1" key="1">
    <citation type="submission" date="2020-11" db="EMBL/GenBank/DDBJ databases">
        <authorList>
            <consortium name="DOE Joint Genome Institute"/>
            <person name="Ahrendt S."/>
            <person name="Riley R."/>
            <person name="Andreopoulos W."/>
            <person name="Labutti K."/>
            <person name="Pangilinan J."/>
            <person name="Ruiz-Duenas F.J."/>
            <person name="Barrasa J.M."/>
            <person name="Sanchez-Garcia M."/>
            <person name="Camarero S."/>
            <person name="Miyauchi S."/>
            <person name="Serrano A."/>
            <person name="Linde D."/>
            <person name="Babiker R."/>
            <person name="Drula E."/>
            <person name="Ayuso-Fernandez I."/>
            <person name="Pacheco R."/>
            <person name="Padilla G."/>
            <person name="Ferreira P."/>
            <person name="Barriuso J."/>
            <person name="Kellner H."/>
            <person name="Castanera R."/>
            <person name="Alfaro M."/>
            <person name="Ramirez L."/>
            <person name="Pisabarro A.G."/>
            <person name="Kuo A."/>
            <person name="Tritt A."/>
            <person name="Lipzen A."/>
            <person name="He G."/>
            <person name="Yan M."/>
            <person name="Ng V."/>
            <person name="Cullen D."/>
            <person name="Martin F."/>
            <person name="Rosso M.-N."/>
            <person name="Henrissat B."/>
            <person name="Hibbett D."/>
            <person name="Martinez A.T."/>
            <person name="Grigoriev I.V."/>
        </authorList>
    </citation>
    <scope>NUCLEOTIDE SEQUENCE</scope>
    <source>
        <strain evidence="1">ATCC 90797</strain>
    </source>
</reference>
<gene>
    <name evidence="1" type="ORF">BDN71DRAFT_1433553</name>
</gene>
<proteinExistence type="predicted"/>
<evidence type="ECO:0000313" key="2">
    <source>
        <dbReference type="Proteomes" id="UP000807025"/>
    </source>
</evidence>
<accession>A0A9P6D5N2</accession>
<organism evidence="1 2">
    <name type="scientific">Pleurotus eryngii</name>
    <name type="common">Boletus of the steppes</name>
    <dbReference type="NCBI Taxonomy" id="5323"/>
    <lineage>
        <taxon>Eukaryota</taxon>
        <taxon>Fungi</taxon>
        <taxon>Dikarya</taxon>
        <taxon>Basidiomycota</taxon>
        <taxon>Agaricomycotina</taxon>
        <taxon>Agaricomycetes</taxon>
        <taxon>Agaricomycetidae</taxon>
        <taxon>Agaricales</taxon>
        <taxon>Pleurotineae</taxon>
        <taxon>Pleurotaceae</taxon>
        <taxon>Pleurotus</taxon>
    </lineage>
</organism>
<dbReference type="OrthoDB" id="3236755at2759"/>
<sequence>MMNLSESLQELKTLIQFLPSSLPEGFEHHDFLNWQPDPDKLDTYRARESVLNQDLEVLFAPGGRQAGDIPFKLCERGTGLLAVVDVLASELVVHPESAILLKWVEDLKNACKAQFHKAKLELPTASQPKPLHVPSSEARELKALAIGKRKEQEVPVVCLLLQSASAMIWDDYEPLDKLVVKKAKGGRQPCQLGQKLALACYKKRDPACKLIFRCIGMDPARQPAGCTTVCDKIFTGPH</sequence>
<evidence type="ECO:0000313" key="1">
    <source>
        <dbReference type="EMBL" id="KAF9492052.1"/>
    </source>
</evidence>
<keyword evidence="2" id="KW-1185">Reference proteome</keyword>
<name>A0A9P6D5N2_PLEER</name>
<protein>
    <submittedName>
        <fullName evidence="1">Uncharacterized protein</fullName>
    </submittedName>
</protein>
<comment type="caution">
    <text evidence="1">The sequence shown here is derived from an EMBL/GenBank/DDBJ whole genome shotgun (WGS) entry which is preliminary data.</text>
</comment>